<protein>
    <submittedName>
        <fullName evidence="2">Peptidase M23</fullName>
    </submittedName>
</protein>
<dbReference type="Proteomes" id="UP000034344">
    <property type="component" value="Unassembled WGS sequence"/>
</dbReference>
<reference evidence="2 3" key="1">
    <citation type="journal article" date="2015" name="Nature">
        <title>rRNA introns, odd ribosomes, and small enigmatic genomes across a large radiation of phyla.</title>
        <authorList>
            <person name="Brown C.T."/>
            <person name="Hug L.A."/>
            <person name="Thomas B.C."/>
            <person name="Sharon I."/>
            <person name="Castelle C.J."/>
            <person name="Singh A."/>
            <person name="Wilkins M.J."/>
            <person name="Williams K.H."/>
            <person name="Banfield J.F."/>
        </authorList>
    </citation>
    <scope>NUCLEOTIDE SEQUENCE [LARGE SCALE GENOMIC DNA]</scope>
</reference>
<keyword evidence="1" id="KW-0175">Coiled coil</keyword>
<comment type="caution">
    <text evidence="2">The sequence shown here is derived from an EMBL/GenBank/DDBJ whole genome shotgun (WGS) entry which is preliminary data.</text>
</comment>
<organism evidence="2 3">
    <name type="scientific">Candidatus Roizmanbacteria bacterium GW2011_GWA2_36_23</name>
    <dbReference type="NCBI Taxonomy" id="1618480"/>
    <lineage>
        <taxon>Bacteria</taxon>
        <taxon>Candidatus Roizmaniibacteriota</taxon>
    </lineage>
</organism>
<feature type="coiled-coil region" evidence="1">
    <location>
        <begin position="81"/>
        <end position="108"/>
    </location>
</feature>
<proteinExistence type="predicted"/>
<evidence type="ECO:0000313" key="3">
    <source>
        <dbReference type="Proteomes" id="UP000034344"/>
    </source>
</evidence>
<dbReference type="AlphaFoldDB" id="A0A0G0E8Z6"/>
<dbReference type="EMBL" id="LBRS01000002">
    <property type="protein sequence ID" value="KKQ01992.1"/>
    <property type="molecule type" value="Genomic_DNA"/>
</dbReference>
<dbReference type="Gene3D" id="6.10.250.3150">
    <property type="match status" value="1"/>
</dbReference>
<dbReference type="STRING" id="1618480.US11_C0002G0051"/>
<name>A0A0G0E8Z6_9BACT</name>
<evidence type="ECO:0000313" key="2">
    <source>
        <dbReference type="EMBL" id="KKQ01992.1"/>
    </source>
</evidence>
<evidence type="ECO:0000256" key="1">
    <source>
        <dbReference type="SAM" id="Coils"/>
    </source>
</evidence>
<gene>
    <name evidence="2" type="ORF">US11_C0002G0051</name>
</gene>
<accession>A0A0G0E8Z6</accession>
<sequence length="403" mass="45773">MKKHILTGLFLLLVIFFSYGYVKAIECDPGIDWSKLSQSELQELRDVKCPQKLQVIGQQKNTLRAEIQYFDTQKYLTGLKIQETEQNIASTQKEIENLSSRIEGLDDSLSYLSKLLLKRVVEGYKRRSGSLFNVILNSQTANDFIDRVKYLKNAQDNNQKIIIQVQQAKLNFEEQKKLRETKKLQLDILINTLEQQKADLLSQQQVKKNLLAATNNDENVYQKLLDQARKQLSSFQAFTKAAGGGIISANGLSEGKEGWYMSQRDERWASRFIGLSNMNLLEVGCLITDIAMIYKKYGESVTPADIASQLDRFFSNTALMLVPWRGPGGRIYTPILISQIDEKLSQNTPVIAGLYAGAYGTHYVVLTKKEGDDYIMYDPYYGPDLKLSSHYGFGSIFSTVVFQ</sequence>